<dbReference type="EMBL" id="QRDZ01000051">
    <property type="protein sequence ID" value="RED53116.1"/>
    <property type="molecule type" value="Genomic_DNA"/>
</dbReference>
<dbReference type="InterPro" id="IPR057268">
    <property type="entry name" value="Ribosomal_L18"/>
</dbReference>
<dbReference type="GO" id="GO:0022625">
    <property type="term" value="C:cytosolic large ribosomal subunit"/>
    <property type="evidence" value="ECO:0007669"/>
    <property type="project" value="TreeGrafter"/>
</dbReference>
<gene>
    <name evidence="7" type="primary">rplR</name>
    <name evidence="8" type="ORF">DFP98_15137</name>
</gene>
<proteinExistence type="inferred from homology"/>
<reference evidence="8 9" key="1">
    <citation type="submission" date="2018-07" db="EMBL/GenBank/DDBJ databases">
        <title>Genomic Encyclopedia of Type Strains, Phase III (KMG-III): the genomes of soil and plant-associated and newly described type strains.</title>
        <authorList>
            <person name="Whitman W."/>
        </authorList>
    </citation>
    <scope>NUCLEOTIDE SEQUENCE [LARGE SCALE GENOMIC DNA]</scope>
    <source>
        <strain evidence="8 9">CECT 7287</strain>
    </source>
</reference>
<dbReference type="AlphaFoldDB" id="A0A3D9HW23"/>
<dbReference type="GO" id="GO:0006412">
    <property type="term" value="P:translation"/>
    <property type="evidence" value="ECO:0007669"/>
    <property type="project" value="UniProtKB-UniRule"/>
</dbReference>
<organism evidence="8 9">
    <name type="scientific">Cohnella phaseoli</name>
    <dbReference type="NCBI Taxonomy" id="456490"/>
    <lineage>
        <taxon>Bacteria</taxon>
        <taxon>Bacillati</taxon>
        <taxon>Bacillota</taxon>
        <taxon>Bacilli</taxon>
        <taxon>Bacillales</taxon>
        <taxon>Paenibacillaceae</taxon>
        <taxon>Cohnella</taxon>
    </lineage>
</organism>
<dbReference type="InterPro" id="IPR005484">
    <property type="entry name" value="Ribosomal_uL18_bac/plant/anim"/>
</dbReference>
<dbReference type="PANTHER" id="PTHR12899">
    <property type="entry name" value="39S RIBOSOMAL PROTEIN L18, MITOCHONDRIAL"/>
    <property type="match status" value="1"/>
</dbReference>
<protein>
    <recommendedName>
        <fullName evidence="6 7">Large ribosomal subunit protein uL18</fullName>
    </recommendedName>
</protein>
<comment type="function">
    <text evidence="7">This is one of the proteins that bind and probably mediate the attachment of the 5S RNA into the large ribosomal subunit, where it forms part of the central protuberance.</text>
</comment>
<dbReference type="HAMAP" id="MF_01337_B">
    <property type="entry name" value="Ribosomal_uL18_B"/>
    <property type="match status" value="1"/>
</dbReference>
<evidence type="ECO:0000256" key="5">
    <source>
        <dbReference type="ARBA" id="ARBA00023274"/>
    </source>
</evidence>
<keyword evidence="4 7" id="KW-0689">Ribosomal protein</keyword>
<sequence length="123" mass="13571">MRMITKADKNKARLKRHLRVRKKISGTSERPRLSVFRSSKHIYAQLIDDVQGVTLASASTVDKELAGNGNGGNVEAARKVGELIAKRAKEKGHENVVFDRGGYLYHGRIQALADAAREAGLQF</sequence>
<evidence type="ECO:0000313" key="8">
    <source>
        <dbReference type="EMBL" id="RED53116.1"/>
    </source>
</evidence>
<dbReference type="Proteomes" id="UP000256977">
    <property type="component" value="Unassembled WGS sequence"/>
</dbReference>
<evidence type="ECO:0000256" key="6">
    <source>
        <dbReference type="ARBA" id="ARBA00035197"/>
    </source>
</evidence>
<name>A0A3D9HW23_9BACL</name>
<comment type="subunit">
    <text evidence="7">Part of the 50S ribosomal subunit; part of the 5S rRNA/L5/L18/L25 subcomplex. Contacts the 5S and 23S rRNAs.</text>
</comment>
<dbReference type="Pfam" id="PF00861">
    <property type="entry name" value="Ribosomal_L18p"/>
    <property type="match status" value="1"/>
</dbReference>
<dbReference type="PANTHER" id="PTHR12899:SF3">
    <property type="entry name" value="LARGE RIBOSOMAL SUBUNIT PROTEIN UL18M"/>
    <property type="match status" value="1"/>
</dbReference>
<comment type="caution">
    <text evidence="8">The sequence shown here is derived from an EMBL/GenBank/DDBJ whole genome shotgun (WGS) entry which is preliminary data.</text>
</comment>
<evidence type="ECO:0000256" key="7">
    <source>
        <dbReference type="HAMAP-Rule" id="MF_01337"/>
    </source>
</evidence>
<keyword evidence="2 7" id="KW-0699">rRNA-binding</keyword>
<comment type="similarity">
    <text evidence="1 7">Belongs to the universal ribosomal protein uL18 family.</text>
</comment>
<evidence type="ECO:0000256" key="1">
    <source>
        <dbReference type="ARBA" id="ARBA00007116"/>
    </source>
</evidence>
<dbReference type="InterPro" id="IPR004389">
    <property type="entry name" value="Ribosomal_uL18_bac-type"/>
</dbReference>
<dbReference type="GO" id="GO:0003735">
    <property type="term" value="F:structural constituent of ribosome"/>
    <property type="evidence" value="ECO:0007669"/>
    <property type="project" value="InterPro"/>
</dbReference>
<dbReference type="NCBIfam" id="TIGR00060">
    <property type="entry name" value="L18_bact"/>
    <property type="match status" value="1"/>
</dbReference>
<keyword evidence="5 7" id="KW-0687">Ribonucleoprotein</keyword>
<evidence type="ECO:0000256" key="3">
    <source>
        <dbReference type="ARBA" id="ARBA00022884"/>
    </source>
</evidence>
<evidence type="ECO:0000313" key="9">
    <source>
        <dbReference type="Proteomes" id="UP000256977"/>
    </source>
</evidence>
<dbReference type="CDD" id="cd00432">
    <property type="entry name" value="Ribosomal_L18_L5e"/>
    <property type="match status" value="1"/>
</dbReference>
<keyword evidence="9" id="KW-1185">Reference proteome</keyword>
<evidence type="ECO:0000256" key="4">
    <source>
        <dbReference type="ARBA" id="ARBA00022980"/>
    </source>
</evidence>
<dbReference type="FunFam" id="3.30.420.100:FF:000001">
    <property type="entry name" value="50S ribosomal protein L18"/>
    <property type="match status" value="1"/>
</dbReference>
<keyword evidence="3 7" id="KW-0694">RNA-binding</keyword>
<dbReference type="GO" id="GO:0008097">
    <property type="term" value="F:5S rRNA binding"/>
    <property type="evidence" value="ECO:0007669"/>
    <property type="project" value="TreeGrafter"/>
</dbReference>
<evidence type="ECO:0000256" key="2">
    <source>
        <dbReference type="ARBA" id="ARBA00022730"/>
    </source>
</evidence>
<dbReference type="SUPFAM" id="SSF53137">
    <property type="entry name" value="Translational machinery components"/>
    <property type="match status" value="1"/>
</dbReference>
<accession>A0A3D9HW23</accession>
<dbReference type="Gene3D" id="3.30.420.100">
    <property type="match status" value="1"/>
</dbReference>